<comment type="caution">
    <text evidence="2">The sequence shown here is derived from an EMBL/GenBank/DDBJ whole genome shotgun (WGS) entry which is preliminary data.</text>
</comment>
<evidence type="ECO:0000313" key="3">
    <source>
        <dbReference type="Proteomes" id="UP001500943"/>
    </source>
</evidence>
<gene>
    <name evidence="2" type="ORF">GCM10009655_12890</name>
</gene>
<feature type="chain" id="PRO_5047324160" description="CHRD domain-containing protein" evidence="1">
    <location>
        <begin position="25"/>
        <end position="213"/>
    </location>
</feature>
<name>A0ABP4G5X0_9MICO</name>
<keyword evidence="3" id="KW-1185">Reference proteome</keyword>
<organism evidence="2 3">
    <name type="scientific">Rhodoglobus aureus</name>
    <dbReference type="NCBI Taxonomy" id="191497"/>
    <lineage>
        <taxon>Bacteria</taxon>
        <taxon>Bacillati</taxon>
        <taxon>Actinomycetota</taxon>
        <taxon>Actinomycetes</taxon>
        <taxon>Micrococcales</taxon>
        <taxon>Microbacteriaceae</taxon>
        <taxon>Rhodoglobus</taxon>
    </lineage>
</organism>
<dbReference type="EMBL" id="BAAAKW010000025">
    <property type="protein sequence ID" value="GAA1215041.1"/>
    <property type="molecule type" value="Genomic_DNA"/>
</dbReference>
<evidence type="ECO:0000256" key="1">
    <source>
        <dbReference type="SAM" id="SignalP"/>
    </source>
</evidence>
<evidence type="ECO:0008006" key="4">
    <source>
        <dbReference type="Google" id="ProtNLM"/>
    </source>
</evidence>
<accession>A0ABP4G5X0</accession>
<evidence type="ECO:0000313" key="2">
    <source>
        <dbReference type="EMBL" id="GAA1215041.1"/>
    </source>
</evidence>
<sequence length="213" mass="22094">MRKSLLIAGASAAGLLLAATGAAAAPMSGNSNPGHTYVADLQPLNAGEHQVGSESFSIPTAHDTTVVKLKGNDLTVTINVDGVTPLTLHPQHIHAGAMCPSSSDDVNNDSFVDVIEGPPKYGPVLIPLDSNLRSFAPSLDFPVADASGSYSYTQDASKSHLQKELKEALKVGNRHVVIHGIDPSNPLPATVQSLPGLPAWATLPVACGELVRQ</sequence>
<proteinExistence type="predicted"/>
<dbReference type="RefSeq" id="WP_343924261.1">
    <property type="nucleotide sequence ID" value="NZ_BAAAKW010000025.1"/>
</dbReference>
<reference evidence="3" key="1">
    <citation type="journal article" date="2019" name="Int. J. Syst. Evol. Microbiol.">
        <title>The Global Catalogue of Microorganisms (GCM) 10K type strain sequencing project: providing services to taxonomists for standard genome sequencing and annotation.</title>
        <authorList>
            <consortium name="The Broad Institute Genomics Platform"/>
            <consortium name="The Broad Institute Genome Sequencing Center for Infectious Disease"/>
            <person name="Wu L."/>
            <person name="Ma J."/>
        </authorList>
    </citation>
    <scope>NUCLEOTIDE SEQUENCE [LARGE SCALE GENOMIC DNA]</scope>
    <source>
        <strain evidence="3">JCM 12762</strain>
    </source>
</reference>
<feature type="signal peptide" evidence="1">
    <location>
        <begin position="1"/>
        <end position="24"/>
    </location>
</feature>
<keyword evidence="1" id="KW-0732">Signal</keyword>
<dbReference type="Proteomes" id="UP001500943">
    <property type="component" value="Unassembled WGS sequence"/>
</dbReference>
<protein>
    <recommendedName>
        <fullName evidence="4">CHRD domain-containing protein</fullName>
    </recommendedName>
</protein>